<dbReference type="EMBL" id="RQYT01000004">
    <property type="protein sequence ID" value="RRD50752.1"/>
    <property type="molecule type" value="Genomic_DNA"/>
</dbReference>
<dbReference type="AlphaFoldDB" id="A0A3P1WVY3"/>
<keyword evidence="1" id="KW-0472">Membrane</keyword>
<dbReference type="RefSeq" id="WP_125227024.1">
    <property type="nucleotide sequence ID" value="NZ_RQYT01000004.1"/>
</dbReference>
<evidence type="ECO:0000256" key="1">
    <source>
        <dbReference type="SAM" id="Phobius"/>
    </source>
</evidence>
<feature type="transmembrane region" description="Helical" evidence="1">
    <location>
        <begin position="48"/>
        <end position="68"/>
    </location>
</feature>
<dbReference type="OrthoDB" id="9839020at2"/>
<reference evidence="2 3" key="1">
    <citation type="submission" date="2018-11" db="EMBL/GenBank/DDBJ databases">
        <title>Genomes From Bacteria Associated with the Canine Oral Cavity: a Test Case for Automated Genome-Based Taxonomic Assignment.</title>
        <authorList>
            <person name="Coil D.A."/>
            <person name="Jospin G."/>
            <person name="Darling A.E."/>
            <person name="Wallis C."/>
            <person name="Davis I.J."/>
            <person name="Harris S."/>
            <person name="Eisen J.A."/>
            <person name="Holcombe L.J."/>
            <person name="O'Flynn C."/>
        </authorList>
    </citation>
    <scope>NUCLEOTIDE SEQUENCE [LARGE SCALE GENOMIC DNA]</scope>
    <source>
        <strain evidence="2 3">OH2822_COT-296</strain>
    </source>
</reference>
<evidence type="ECO:0000313" key="3">
    <source>
        <dbReference type="Proteomes" id="UP000280935"/>
    </source>
</evidence>
<keyword evidence="1" id="KW-0812">Transmembrane</keyword>
<sequence>MRTFEFTVQATKKWPAVLIASAYLSVLVTLIASNRDFFHTVALQGNRVVNAAGIVVMLLPAFMLIAFLDSQRTVQINQEDLVVRTPKEEVARIALADIGTVRVTALSRCLEICDRAGNVRIRLNCHGLTNPSDAVLDELLHALPGRETRKEGRVQELRWTDRSVEFLPV</sequence>
<organism evidence="2 3">
    <name type="scientific">Arachnia propionica</name>
    <dbReference type="NCBI Taxonomy" id="1750"/>
    <lineage>
        <taxon>Bacteria</taxon>
        <taxon>Bacillati</taxon>
        <taxon>Actinomycetota</taxon>
        <taxon>Actinomycetes</taxon>
        <taxon>Propionibacteriales</taxon>
        <taxon>Propionibacteriaceae</taxon>
        <taxon>Arachnia</taxon>
    </lineage>
</organism>
<gene>
    <name evidence="2" type="ORF">EII35_03205</name>
</gene>
<keyword evidence="1" id="KW-1133">Transmembrane helix</keyword>
<accession>A0A3P1WVY3</accession>
<proteinExistence type="predicted"/>
<protein>
    <submittedName>
        <fullName evidence="2">Uncharacterized protein</fullName>
    </submittedName>
</protein>
<dbReference type="Proteomes" id="UP000280935">
    <property type="component" value="Unassembled WGS sequence"/>
</dbReference>
<comment type="caution">
    <text evidence="2">The sequence shown here is derived from an EMBL/GenBank/DDBJ whole genome shotgun (WGS) entry which is preliminary data.</text>
</comment>
<evidence type="ECO:0000313" key="2">
    <source>
        <dbReference type="EMBL" id="RRD50752.1"/>
    </source>
</evidence>
<name>A0A3P1WVY3_9ACTN</name>